<dbReference type="EMBL" id="CP063849">
    <property type="protein sequence ID" value="QOY87288.1"/>
    <property type="molecule type" value="Genomic_DNA"/>
</dbReference>
<dbReference type="GO" id="GO:0003700">
    <property type="term" value="F:DNA-binding transcription factor activity"/>
    <property type="evidence" value="ECO:0007669"/>
    <property type="project" value="TreeGrafter"/>
</dbReference>
<evidence type="ECO:0000313" key="7">
    <source>
        <dbReference type="Proteomes" id="UP000593892"/>
    </source>
</evidence>
<evidence type="ECO:0000313" key="6">
    <source>
        <dbReference type="EMBL" id="QOY87288.1"/>
    </source>
</evidence>
<feature type="domain" description="HTH lacI-type" evidence="5">
    <location>
        <begin position="5"/>
        <end position="47"/>
    </location>
</feature>
<dbReference type="KEGG" id="pfer:IRI77_31725"/>
<gene>
    <name evidence="6" type="ORF">IRI77_31725</name>
</gene>
<dbReference type="SUPFAM" id="SSF53822">
    <property type="entry name" value="Periplasmic binding protein-like I"/>
    <property type="match status" value="1"/>
</dbReference>
<keyword evidence="3 6" id="KW-0238">DNA-binding</keyword>
<sequence>MKKRPSFQELAQKANVSTATVSRIARGQVNVDAAIKERVRLAAEELGIDLDQRRNEKSTIIAFLLANRDILHNFQARILFGAENYCSAQSKELLFLTLRYSPTVPSRDLHLPRILNQRALVRAVILGGTNSPNMLDALREREIPFSVLGNNVLGEWASSEFDAVYSDDTQGAFDLTGHLITEGHRDIWFIGDNDLPWYARCATGYRERMTKSGLMPRFSEIHSDDRQLGYLAMRSILSRREPVTAVIAGSDQIARGVYEALQQAGLRIPADISVAGFNDSEAALMDPPLTSVREFPEELGKHLAEFVLRRVQEPDRETQQLTIPTRVVVRASTRAIWSDKPVPESNGAGLTSNV</sequence>
<dbReference type="Pfam" id="PF13377">
    <property type="entry name" value="Peripla_BP_3"/>
    <property type="match status" value="1"/>
</dbReference>
<name>A0A7S7NP96_PALFE</name>
<dbReference type="GO" id="GO:0000976">
    <property type="term" value="F:transcription cis-regulatory region binding"/>
    <property type="evidence" value="ECO:0007669"/>
    <property type="project" value="TreeGrafter"/>
</dbReference>
<dbReference type="Gene3D" id="1.10.260.40">
    <property type="entry name" value="lambda repressor-like DNA-binding domains"/>
    <property type="match status" value="1"/>
</dbReference>
<accession>A0A7S7NP96</accession>
<dbReference type="CDD" id="cd01392">
    <property type="entry name" value="HTH_LacI"/>
    <property type="match status" value="1"/>
</dbReference>
<dbReference type="AlphaFoldDB" id="A0A7S7NP96"/>
<dbReference type="RefSeq" id="WP_194448957.1">
    <property type="nucleotide sequence ID" value="NZ_CP063849.1"/>
</dbReference>
<dbReference type="SMART" id="SM00354">
    <property type="entry name" value="HTH_LACI"/>
    <property type="match status" value="1"/>
</dbReference>
<dbReference type="Proteomes" id="UP000593892">
    <property type="component" value="Chromosome"/>
</dbReference>
<evidence type="ECO:0000256" key="1">
    <source>
        <dbReference type="ARBA" id="ARBA00022491"/>
    </source>
</evidence>
<dbReference type="Gene3D" id="3.40.50.2300">
    <property type="match status" value="2"/>
</dbReference>
<dbReference type="PROSITE" id="PS50932">
    <property type="entry name" value="HTH_LACI_2"/>
    <property type="match status" value="1"/>
</dbReference>
<proteinExistence type="predicted"/>
<dbReference type="CDD" id="cd06267">
    <property type="entry name" value="PBP1_LacI_sugar_binding-like"/>
    <property type="match status" value="1"/>
</dbReference>
<keyword evidence="2" id="KW-0805">Transcription regulation</keyword>
<dbReference type="PANTHER" id="PTHR30146">
    <property type="entry name" value="LACI-RELATED TRANSCRIPTIONAL REPRESSOR"/>
    <property type="match status" value="1"/>
</dbReference>
<dbReference type="InterPro" id="IPR028082">
    <property type="entry name" value="Peripla_BP_I"/>
</dbReference>
<evidence type="ECO:0000256" key="2">
    <source>
        <dbReference type="ARBA" id="ARBA00023015"/>
    </source>
</evidence>
<evidence type="ECO:0000259" key="5">
    <source>
        <dbReference type="PROSITE" id="PS50932"/>
    </source>
</evidence>
<dbReference type="PANTHER" id="PTHR30146:SF148">
    <property type="entry name" value="HTH-TYPE TRANSCRIPTIONAL REPRESSOR PURR-RELATED"/>
    <property type="match status" value="1"/>
</dbReference>
<dbReference type="SUPFAM" id="SSF47413">
    <property type="entry name" value="lambda repressor-like DNA-binding domains"/>
    <property type="match status" value="1"/>
</dbReference>
<dbReference type="InterPro" id="IPR046335">
    <property type="entry name" value="LacI/GalR-like_sensor"/>
</dbReference>
<dbReference type="InterPro" id="IPR010982">
    <property type="entry name" value="Lambda_DNA-bd_dom_sf"/>
</dbReference>
<organism evidence="6 7">
    <name type="scientific">Paludibaculum fermentans</name>
    <dbReference type="NCBI Taxonomy" id="1473598"/>
    <lineage>
        <taxon>Bacteria</taxon>
        <taxon>Pseudomonadati</taxon>
        <taxon>Acidobacteriota</taxon>
        <taxon>Terriglobia</taxon>
        <taxon>Bryobacterales</taxon>
        <taxon>Bryobacteraceae</taxon>
        <taxon>Paludibaculum</taxon>
    </lineage>
</organism>
<dbReference type="InterPro" id="IPR000843">
    <property type="entry name" value="HTH_LacI"/>
</dbReference>
<evidence type="ECO:0000256" key="4">
    <source>
        <dbReference type="ARBA" id="ARBA00023163"/>
    </source>
</evidence>
<keyword evidence="7" id="KW-1185">Reference proteome</keyword>
<protein>
    <submittedName>
        <fullName evidence="6">LacI family DNA-binding transcriptional regulator</fullName>
    </submittedName>
</protein>
<keyword evidence="1" id="KW-0678">Repressor</keyword>
<keyword evidence="4" id="KW-0804">Transcription</keyword>
<dbReference type="Pfam" id="PF00356">
    <property type="entry name" value="LacI"/>
    <property type="match status" value="1"/>
</dbReference>
<reference evidence="6 7" key="1">
    <citation type="submission" date="2020-10" db="EMBL/GenBank/DDBJ databases">
        <title>Complete genome sequence of Paludibaculum fermentans P105T, a facultatively anaerobic acidobacterium capable of dissimilatory Fe(III) reduction.</title>
        <authorList>
            <person name="Dedysh S.N."/>
            <person name="Beletsky A.V."/>
            <person name="Kulichevskaya I.S."/>
            <person name="Mardanov A.V."/>
            <person name="Ravin N.V."/>
        </authorList>
    </citation>
    <scope>NUCLEOTIDE SEQUENCE [LARGE SCALE GENOMIC DNA]</scope>
    <source>
        <strain evidence="6 7">P105</strain>
    </source>
</reference>
<evidence type="ECO:0000256" key="3">
    <source>
        <dbReference type="ARBA" id="ARBA00023125"/>
    </source>
</evidence>